<sequence length="197" mass="22586">MIDKHRYMDDFLASAEAETNITMLYHEIKDLMTLMKLPMEKWATNSLKLKKYVRHPFLLEGNHPFVLLLIRNTHVRLHLLGTRIVLSELRSDFWILRGRQAIKKVLPKCLPCKLSKLKCENQIEGPLPSERVTPSVSFSTTGNDIAGPLYVRNKSPSDTAYIALIICATTRALHIKLVSDLSTDKFLSVLQRFVGRR</sequence>
<evidence type="ECO:0000313" key="2">
    <source>
        <dbReference type="Proteomes" id="UP000887013"/>
    </source>
</evidence>
<accession>A0A8X6MUJ2</accession>
<name>A0A8X6MUJ2_NEPPI</name>
<keyword evidence="2" id="KW-1185">Reference proteome</keyword>
<dbReference type="Proteomes" id="UP000887013">
    <property type="component" value="Unassembled WGS sequence"/>
</dbReference>
<gene>
    <name evidence="1" type="primary">AVEN_155426_1</name>
    <name evidence="1" type="ORF">NPIL_325201</name>
</gene>
<dbReference type="Gene3D" id="3.30.420.10">
    <property type="entry name" value="Ribonuclease H-like superfamily/Ribonuclease H"/>
    <property type="match status" value="1"/>
</dbReference>
<comment type="caution">
    <text evidence="1">The sequence shown here is derived from an EMBL/GenBank/DDBJ whole genome shotgun (WGS) entry which is preliminary data.</text>
</comment>
<reference evidence="1" key="1">
    <citation type="submission" date="2020-08" db="EMBL/GenBank/DDBJ databases">
        <title>Multicomponent nature underlies the extraordinary mechanical properties of spider dragline silk.</title>
        <authorList>
            <person name="Kono N."/>
            <person name="Nakamura H."/>
            <person name="Mori M."/>
            <person name="Yoshida Y."/>
            <person name="Ohtoshi R."/>
            <person name="Malay A.D."/>
            <person name="Moran D.A.P."/>
            <person name="Tomita M."/>
            <person name="Numata K."/>
            <person name="Arakawa K."/>
        </authorList>
    </citation>
    <scope>NUCLEOTIDE SEQUENCE</scope>
</reference>
<organism evidence="1 2">
    <name type="scientific">Nephila pilipes</name>
    <name type="common">Giant wood spider</name>
    <name type="synonym">Nephila maculata</name>
    <dbReference type="NCBI Taxonomy" id="299642"/>
    <lineage>
        <taxon>Eukaryota</taxon>
        <taxon>Metazoa</taxon>
        <taxon>Ecdysozoa</taxon>
        <taxon>Arthropoda</taxon>
        <taxon>Chelicerata</taxon>
        <taxon>Arachnida</taxon>
        <taxon>Araneae</taxon>
        <taxon>Araneomorphae</taxon>
        <taxon>Entelegynae</taxon>
        <taxon>Araneoidea</taxon>
        <taxon>Nephilidae</taxon>
        <taxon>Nephila</taxon>
    </lineage>
</organism>
<dbReference type="AlphaFoldDB" id="A0A8X6MUJ2"/>
<proteinExistence type="predicted"/>
<dbReference type="OrthoDB" id="5919196at2759"/>
<dbReference type="PANTHER" id="PTHR47331:SF2">
    <property type="match status" value="1"/>
</dbReference>
<evidence type="ECO:0000313" key="1">
    <source>
        <dbReference type="EMBL" id="GFS78744.1"/>
    </source>
</evidence>
<protein>
    <submittedName>
        <fullName evidence="1">Integrase catalytic domain-containing protein</fullName>
    </submittedName>
</protein>
<dbReference type="PANTHER" id="PTHR47331">
    <property type="entry name" value="PHD-TYPE DOMAIN-CONTAINING PROTEIN"/>
    <property type="match status" value="1"/>
</dbReference>
<dbReference type="InterPro" id="IPR036397">
    <property type="entry name" value="RNaseH_sf"/>
</dbReference>
<dbReference type="EMBL" id="BMAW01051129">
    <property type="protein sequence ID" value="GFS78744.1"/>
    <property type="molecule type" value="Genomic_DNA"/>
</dbReference>
<dbReference type="GO" id="GO:0003676">
    <property type="term" value="F:nucleic acid binding"/>
    <property type="evidence" value="ECO:0007669"/>
    <property type="project" value="InterPro"/>
</dbReference>